<dbReference type="Pfam" id="PF00005">
    <property type="entry name" value="ABC_tran"/>
    <property type="match status" value="1"/>
</dbReference>
<dbReference type="SUPFAM" id="SSF50331">
    <property type="entry name" value="MOP-like"/>
    <property type="match status" value="1"/>
</dbReference>
<evidence type="ECO:0000259" key="11">
    <source>
        <dbReference type="PROSITE" id="PS51866"/>
    </source>
</evidence>
<accession>A0ABW7I764</accession>
<dbReference type="InterPro" id="IPR027417">
    <property type="entry name" value="P-loop_NTPase"/>
</dbReference>
<evidence type="ECO:0000256" key="9">
    <source>
        <dbReference type="PROSITE-ProRule" id="PRU01213"/>
    </source>
</evidence>
<dbReference type="InterPro" id="IPR005116">
    <property type="entry name" value="Transp-assoc_OB_typ1"/>
</dbReference>
<dbReference type="InterPro" id="IPR008995">
    <property type="entry name" value="Mo/tungstate-bd_C_term_dom"/>
</dbReference>
<sequence length="379" mass="38840">MAGAAHGGTGGGMSLGIDIAHRIGGFALEAAFDAGPGVTAIFGPSGSGKTTIAKAVAGLMTPDAGRIDLGGDTLFDAARRVNLPPARRRVGVVFQDGRLFPHLTVAQNIAFGARHAPKGAPGLGAEVIERILGIGGLMARRPAGLSGGEKQRVAIARALAMRPRLLLMDEPLAALDGPRKDEILPYLERLRDAGGEAGGVPIVYISHAVSEIARLADRIVVLRDGRVLRAGAMTEVLSDPAMVPLMGVREAGSVLMARVTEADPGGLSRLAFGGGELRLPGIAAEVGTVLRIRILAQDVLIALARPTGLSSRNILPATVEAMHRGGGPGVALSLRLGEERILARITSEAMDELGLTPGTPCFAVLKATAVARADIGAAG</sequence>
<dbReference type="Gene3D" id="2.40.50.100">
    <property type="match status" value="1"/>
</dbReference>
<evidence type="ECO:0000256" key="1">
    <source>
        <dbReference type="ARBA" id="ARBA00022448"/>
    </source>
</evidence>
<dbReference type="SUPFAM" id="SSF52540">
    <property type="entry name" value="P-loop containing nucleoside triphosphate hydrolases"/>
    <property type="match status" value="1"/>
</dbReference>
<evidence type="ECO:0000256" key="5">
    <source>
        <dbReference type="ARBA" id="ARBA00022741"/>
    </source>
</evidence>
<dbReference type="NCBIfam" id="TIGR02142">
    <property type="entry name" value="modC_ABC"/>
    <property type="match status" value="1"/>
</dbReference>
<evidence type="ECO:0000256" key="2">
    <source>
        <dbReference type="ARBA" id="ARBA00022475"/>
    </source>
</evidence>
<dbReference type="InterPro" id="IPR003439">
    <property type="entry name" value="ABC_transporter-like_ATP-bd"/>
</dbReference>
<organism evidence="12 13">
    <name type="scientific">Roseovarius aquimarinus</name>
    <dbReference type="NCBI Taxonomy" id="1229156"/>
    <lineage>
        <taxon>Bacteria</taxon>
        <taxon>Pseudomonadati</taxon>
        <taxon>Pseudomonadota</taxon>
        <taxon>Alphaproteobacteria</taxon>
        <taxon>Rhodobacterales</taxon>
        <taxon>Roseobacteraceae</taxon>
        <taxon>Roseovarius</taxon>
    </lineage>
</organism>
<feature type="domain" description="Mop" evidence="11">
    <location>
        <begin position="308"/>
        <end position="374"/>
    </location>
</feature>
<keyword evidence="1" id="KW-0813">Transport</keyword>
<name>A0ABW7I764_9RHOB</name>
<proteinExistence type="predicted"/>
<dbReference type="InterPro" id="IPR003593">
    <property type="entry name" value="AAA+_ATPase"/>
</dbReference>
<keyword evidence="8" id="KW-0472">Membrane</keyword>
<dbReference type="GO" id="GO:0005524">
    <property type="term" value="F:ATP binding"/>
    <property type="evidence" value="ECO:0007669"/>
    <property type="project" value="UniProtKB-KW"/>
</dbReference>
<dbReference type="RefSeq" id="WP_394624043.1">
    <property type="nucleotide sequence ID" value="NZ_JBIHMM010000002.1"/>
</dbReference>
<keyword evidence="6 12" id="KW-0067">ATP-binding</keyword>
<evidence type="ECO:0000313" key="13">
    <source>
        <dbReference type="Proteomes" id="UP001607157"/>
    </source>
</evidence>
<dbReference type="PANTHER" id="PTHR43514">
    <property type="entry name" value="ABC TRANSPORTER I FAMILY MEMBER 10"/>
    <property type="match status" value="1"/>
</dbReference>
<evidence type="ECO:0000259" key="10">
    <source>
        <dbReference type="PROSITE" id="PS50893"/>
    </source>
</evidence>
<feature type="domain" description="ABC transporter" evidence="10">
    <location>
        <begin position="12"/>
        <end position="249"/>
    </location>
</feature>
<dbReference type="PROSITE" id="PS00211">
    <property type="entry name" value="ABC_TRANSPORTER_1"/>
    <property type="match status" value="1"/>
</dbReference>
<evidence type="ECO:0000256" key="3">
    <source>
        <dbReference type="ARBA" id="ARBA00022505"/>
    </source>
</evidence>
<keyword evidence="2" id="KW-1003">Cell membrane</keyword>
<keyword evidence="13" id="KW-1185">Reference proteome</keyword>
<evidence type="ECO:0000256" key="6">
    <source>
        <dbReference type="ARBA" id="ARBA00022840"/>
    </source>
</evidence>
<dbReference type="Proteomes" id="UP001607157">
    <property type="component" value="Unassembled WGS sequence"/>
</dbReference>
<keyword evidence="3 9" id="KW-0500">Molybdenum</keyword>
<comment type="caution">
    <text evidence="12">The sequence shown here is derived from an EMBL/GenBank/DDBJ whole genome shotgun (WGS) entry which is preliminary data.</text>
</comment>
<evidence type="ECO:0000256" key="7">
    <source>
        <dbReference type="ARBA" id="ARBA00022967"/>
    </source>
</evidence>
<protein>
    <submittedName>
        <fullName evidence="12">Molybdenum ABC transporter ATP-binding protein</fullName>
    </submittedName>
</protein>
<dbReference type="InterPro" id="IPR004606">
    <property type="entry name" value="Mop_domain"/>
</dbReference>
<keyword evidence="7" id="KW-1278">Translocase</keyword>
<dbReference type="PROSITE" id="PS51866">
    <property type="entry name" value="MOP"/>
    <property type="match status" value="1"/>
</dbReference>
<dbReference type="InterPro" id="IPR011868">
    <property type="entry name" value="ModC_ABC_ATP-bd"/>
</dbReference>
<gene>
    <name evidence="12" type="primary">modC</name>
    <name evidence="12" type="ORF">ACGRVM_09010</name>
</gene>
<dbReference type="PANTHER" id="PTHR43514:SF4">
    <property type="entry name" value="ABC TRANSPORTER I FAMILY MEMBER 10"/>
    <property type="match status" value="1"/>
</dbReference>
<evidence type="ECO:0000256" key="4">
    <source>
        <dbReference type="ARBA" id="ARBA00022519"/>
    </source>
</evidence>
<dbReference type="Pfam" id="PF03459">
    <property type="entry name" value="TOBE"/>
    <property type="match status" value="1"/>
</dbReference>
<dbReference type="SMART" id="SM00382">
    <property type="entry name" value="AAA"/>
    <property type="match status" value="1"/>
</dbReference>
<dbReference type="InterPro" id="IPR017871">
    <property type="entry name" value="ABC_transporter-like_CS"/>
</dbReference>
<evidence type="ECO:0000313" key="12">
    <source>
        <dbReference type="EMBL" id="MFH0254032.1"/>
    </source>
</evidence>
<keyword evidence="5" id="KW-0547">Nucleotide-binding</keyword>
<dbReference type="InterPro" id="IPR050334">
    <property type="entry name" value="Molybdenum_import_ModC"/>
</dbReference>
<keyword evidence="4" id="KW-0997">Cell inner membrane</keyword>
<dbReference type="EMBL" id="JBIHMM010000002">
    <property type="protein sequence ID" value="MFH0254032.1"/>
    <property type="molecule type" value="Genomic_DNA"/>
</dbReference>
<dbReference type="Gene3D" id="3.40.50.300">
    <property type="entry name" value="P-loop containing nucleotide triphosphate hydrolases"/>
    <property type="match status" value="1"/>
</dbReference>
<evidence type="ECO:0000256" key="8">
    <source>
        <dbReference type="ARBA" id="ARBA00023136"/>
    </source>
</evidence>
<dbReference type="PROSITE" id="PS50893">
    <property type="entry name" value="ABC_TRANSPORTER_2"/>
    <property type="match status" value="1"/>
</dbReference>
<reference evidence="12 13" key="1">
    <citation type="submission" date="2024-10" db="EMBL/GenBank/DDBJ databases">
        <authorList>
            <person name="Yang X.-N."/>
        </authorList>
    </citation>
    <scope>NUCLEOTIDE SEQUENCE [LARGE SCALE GENOMIC DNA]</scope>
    <source>
        <strain evidence="12 13">CAU 1059</strain>
    </source>
</reference>